<organism evidence="2 3">
    <name type="scientific">Prorocentrum cordatum</name>
    <dbReference type="NCBI Taxonomy" id="2364126"/>
    <lineage>
        <taxon>Eukaryota</taxon>
        <taxon>Sar</taxon>
        <taxon>Alveolata</taxon>
        <taxon>Dinophyceae</taxon>
        <taxon>Prorocentrales</taxon>
        <taxon>Prorocentraceae</taxon>
        <taxon>Prorocentrum</taxon>
    </lineage>
</organism>
<proteinExistence type="predicted"/>
<feature type="region of interest" description="Disordered" evidence="1">
    <location>
        <begin position="1"/>
        <end position="34"/>
    </location>
</feature>
<keyword evidence="3" id="KW-1185">Reference proteome</keyword>
<comment type="caution">
    <text evidence="2">The sequence shown here is derived from an EMBL/GenBank/DDBJ whole genome shotgun (WGS) entry which is preliminary data.</text>
</comment>
<gene>
    <name evidence="2" type="ORF">PCOR1329_LOCUS77732</name>
</gene>
<name>A0ABN9XL73_9DINO</name>
<feature type="region of interest" description="Disordered" evidence="1">
    <location>
        <begin position="50"/>
        <end position="101"/>
    </location>
</feature>
<protein>
    <submittedName>
        <fullName evidence="2">Uncharacterized protein</fullName>
    </submittedName>
</protein>
<evidence type="ECO:0000313" key="3">
    <source>
        <dbReference type="Proteomes" id="UP001189429"/>
    </source>
</evidence>
<reference evidence="2" key="1">
    <citation type="submission" date="2023-10" db="EMBL/GenBank/DDBJ databases">
        <authorList>
            <person name="Chen Y."/>
            <person name="Shah S."/>
            <person name="Dougan E. K."/>
            <person name="Thang M."/>
            <person name="Chan C."/>
        </authorList>
    </citation>
    <scope>NUCLEOTIDE SEQUENCE [LARGE SCALE GENOMIC DNA]</scope>
</reference>
<evidence type="ECO:0000256" key="1">
    <source>
        <dbReference type="SAM" id="MobiDB-lite"/>
    </source>
</evidence>
<evidence type="ECO:0000313" key="2">
    <source>
        <dbReference type="EMBL" id="CAK0900460.1"/>
    </source>
</evidence>
<dbReference type="EMBL" id="CAUYUJ010020780">
    <property type="protein sequence ID" value="CAK0900460.1"/>
    <property type="molecule type" value="Genomic_DNA"/>
</dbReference>
<feature type="compositionally biased region" description="Pro residues" evidence="1">
    <location>
        <begin position="1"/>
        <end position="19"/>
    </location>
</feature>
<accession>A0ABN9XL73</accession>
<feature type="compositionally biased region" description="Gly residues" evidence="1">
    <location>
        <begin position="92"/>
        <end position="101"/>
    </location>
</feature>
<dbReference type="Proteomes" id="UP001189429">
    <property type="component" value="Unassembled WGS sequence"/>
</dbReference>
<sequence>MTASGPPPNVTGPSSPPASRPVEQSGALPKLPPALGRASSFFLVCAARPSREGRRAGEPAGLCSPCAPVWSSGPRGTLPRDFEEEEPESRAAGGGGEAFAA</sequence>